<dbReference type="SUPFAM" id="SSF49764">
    <property type="entry name" value="HSP20-like chaperones"/>
    <property type="match status" value="1"/>
</dbReference>
<proteinExistence type="inferred from homology"/>
<dbReference type="GO" id="GO:0034605">
    <property type="term" value="P:cellular response to heat"/>
    <property type="evidence" value="ECO:0007669"/>
    <property type="project" value="TreeGrafter"/>
</dbReference>
<evidence type="ECO:0000256" key="3">
    <source>
        <dbReference type="ARBA" id="ARBA00022821"/>
    </source>
</evidence>
<protein>
    <recommendedName>
        <fullName evidence="8">SHSP domain-containing protein</fullName>
    </recommendedName>
</protein>
<evidence type="ECO:0000256" key="5">
    <source>
        <dbReference type="RuleBase" id="RU003616"/>
    </source>
</evidence>
<dbReference type="PROSITE" id="PS01031">
    <property type="entry name" value="SHSP"/>
    <property type="match status" value="1"/>
</dbReference>
<keyword evidence="7" id="KW-0472">Membrane</keyword>
<dbReference type="InterPro" id="IPR002068">
    <property type="entry name" value="A-crystallin/Hsp20_dom"/>
</dbReference>
<keyword evidence="3" id="KW-0611">Plant defense</keyword>
<dbReference type="Proteomes" id="UP001141806">
    <property type="component" value="Unassembled WGS sequence"/>
</dbReference>
<dbReference type="GO" id="GO:0006952">
    <property type="term" value="P:defense response"/>
    <property type="evidence" value="ECO:0007669"/>
    <property type="project" value="UniProtKB-KW"/>
</dbReference>
<dbReference type="PANTHER" id="PTHR43670">
    <property type="entry name" value="HEAT SHOCK PROTEIN 26"/>
    <property type="match status" value="1"/>
</dbReference>
<evidence type="ECO:0000256" key="4">
    <source>
        <dbReference type="PROSITE-ProRule" id="PRU00285"/>
    </source>
</evidence>
<feature type="compositionally biased region" description="Low complexity" evidence="6">
    <location>
        <begin position="181"/>
        <end position="192"/>
    </location>
</feature>
<dbReference type="InterPro" id="IPR008978">
    <property type="entry name" value="HSP20-like_chaperone"/>
</dbReference>
<accession>A0A9Q0KJN1</accession>
<dbReference type="Pfam" id="PF00011">
    <property type="entry name" value="HSP20"/>
    <property type="match status" value="1"/>
</dbReference>
<evidence type="ECO:0000313" key="9">
    <source>
        <dbReference type="EMBL" id="KAJ4971451.1"/>
    </source>
</evidence>
<dbReference type="GO" id="GO:0005886">
    <property type="term" value="C:plasma membrane"/>
    <property type="evidence" value="ECO:0007669"/>
    <property type="project" value="UniProtKB-SubCell"/>
</dbReference>
<keyword evidence="2" id="KW-1003">Cell membrane</keyword>
<evidence type="ECO:0000256" key="7">
    <source>
        <dbReference type="SAM" id="Phobius"/>
    </source>
</evidence>
<gene>
    <name evidence="9" type="ORF">NE237_004550</name>
</gene>
<dbReference type="Gene3D" id="2.60.40.790">
    <property type="match status" value="1"/>
</dbReference>
<keyword evidence="7" id="KW-0812">Transmembrane</keyword>
<sequence length="289" mass="32079">MGNFIISFKNCSSRERRENKRENQRSSVITILQMEKKQAQATNSCSYEDFQPSSNWVREESHDNLVVSVPGFKKDQLRVQVDSKGNMKISGKRPLEGNNYSRFEQDFRIPDNQNFKMDVVHAKLVDGRLYVTIPKKITEPKDPATPTPQSLPAKKDNESKMKPKNTLEANGGVIKGAPSHQLLQPPQQLQPQMENQKSDLTAGDGTVAGSTETNSGGRMVAAVPPEKENIPAAGKRKQEGGFEFGMGGMVSRLKKRRLVVVNVALAIVVVALGVYVTYKLRSGEESHQN</sequence>
<keyword evidence="10" id="KW-1185">Reference proteome</keyword>
<dbReference type="EMBL" id="JAMYWD010000005">
    <property type="protein sequence ID" value="KAJ4971451.1"/>
    <property type="molecule type" value="Genomic_DNA"/>
</dbReference>
<evidence type="ECO:0000256" key="2">
    <source>
        <dbReference type="ARBA" id="ARBA00022475"/>
    </source>
</evidence>
<feature type="region of interest" description="Disordered" evidence="6">
    <location>
        <begin position="138"/>
        <end position="219"/>
    </location>
</feature>
<dbReference type="PANTHER" id="PTHR43670:SF114">
    <property type="entry name" value="OS05G0592000 PROTEIN"/>
    <property type="match status" value="1"/>
</dbReference>
<reference evidence="9" key="1">
    <citation type="journal article" date="2023" name="Plant J.">
        <title>The genome of the king protea, Protea cynaroides.</title>
        <authorList>
            <person name="Chang J."/>
            <person name="Duong T.A."/>
            <person name="Schoeman C."/>
            <person name="Ma X."/>
            <person name="Roodt D."/>
            <person name="Barker N."/>
            <person name="Li Z."/>
            <person name="Van de Peer Y."/>
            <person name="Mizrachi E."/>
        </authorList>
    </citation>
    <scope>NUCLEOTIDE SEQUENCE</scope>
    <source>
        <tissue evidence="9">Young leaves</tissue>
    </source>
</reference>
<dbReference type="CDD" id="cd06464">
    <property type="entry name" value="ACD_sHsps-like"/>
    <property type="match status" value="1"/>
</dbReference>
<keyword evidence="7" id="KW-1133">Transmembrane helix</keyword>
<comment type="subcellular location">
    <subcellularLocation>
        <location evidence="1">Cell membrane</location>
        <topology evidence="1">Single-pass membrane protein</topology>
    </subcellularLocation>
</comment>
<name>A0A9Q0KJN1_9MAGN</name>
<feature type="domain" description="SHSP" evidence="8">
    <location>
        <begin position="45"/>
        <end position="150"/>
    </location>
</feature>
<dbReference type="AlphaFoldDB" id="A0A9Q0KJN1"/>
<evidence type="ECO:0000313" key="10">
    <source>
        <dbReference type="Proteomes" id="UP001141806"/>
    </source>
</evidence>
<evidence type="ECO:0000256" key="6">
    <source>
        <dbReference type="SAM" id="MobiDB-lite"/>
    </source>
</evidence>
<organism evidence="9 10">
    <name type="scientific">Protea cynaroides</name>
    <dbReference type="NCBI Taxonomy" id="273540"/>
    <lineage>
        <taxon>Eukaryota</taxon>
        <taxon>Viridiplantae</taxon>
        <taxon>Streptophyta</taxon>
        <taxon>Embryophyta</taxon>
        <taxon>Tracheophyta</taxon>
        <taxon>Spermatophyta</taxon>
        <taxon>Magnoliopsida</taxon>
        <taxon>Proteales</taxon>
        <taxon>Proteaceae</taxon>
        <taxon>Protea</taxon>
    </lineage>
</organism>
<evidence type="ECO:0000256" key="1">
    <source>
        <dbReference type="ARBA" id="ARBA00004162"/>
    </source>
</evidence>
<comment type="caution">
    <text evidence="9">The sequence shown here is derived from an EMBL/GenBank/DDBJ whole genome shotgun (WGS) entry which is preliminary data.</text>
</comment>
<evidence type="ECO:0000259" key="8">
    <source>
        <dbReference type="PROSITE" id="PS01031"/>
    </source>
</evidence>
<dbReference type="OrthoDB" id="1431247at2759"/>
<feature type="transmembrane region" description="Helical" evidence="7">
    <location>
        <begin position="258"/>
        <end position="278"/>
    </location>
</feature>
<comment type="similarity">
    <text evidence="4 5">Belongs to the small heat shock protein (HSP20) family.</text>
</comment>